<evidence type="ECO:0000313" key="2">
    <source>
        <dbReference type="Proteomes" id="UP000280726"/>
    </source>
</evidence>
<evidence type="ECO:0000313" key="1">
    <source>
        <dbReference type="EMBL" id="RPF28042.1"/>
    </source>
</evidence>
<comment type="caution">
    <text evidence="1">The sequence shown here is derived from an EMBL/GenBank/DDBJ whole genome shotgun (WGS) entry which is preliminary data.</text>
</comment>
<evidence type="ECO:0008006" key="3">
    <source>
        <dbReference type="Google" id="ProtNLM"/>
    </source>
</evidence>
<protein>
    <recommendedName>
        <fullName evidence="3">Acetone carboxylase</fullName>
    </recommendedName>
</protein>
<reference evidence="1 2" key="1">
    <citation type="submission" date="2018-11" db="EMBL/GenBank/DDBJ databases">
        <title>Sequencing the genomes of 1000 actinobacteria strains.</title>
        <authorList>
            <person name="Klenk H.-P."/>
        </authorList>
    </citation>
    <scope>NUCLEOTIDE SEQUENCE [LARGE SCALE GENOMIC DNA]</scope>
    <source>
        <strain evidence="1 2">DSM 14418</strain>
    </source>
</reference>
<dbReference type="OrthoDB" id="5193525at2"/>
<dbReference type="AlphaFoldDB" id="A0A3N4ZRC5"/>
<name>A0A3N4ZRC5_9MICO</name>
<organism evidence="1 2">
    <name type="scientific">Georgenia muralis</name>
    <dbReference type="NCBI Taxonomy" id="154117"/>
    <lineage>
        <taxon>Bacteria</taxon>
        <taxon>Bacillati</taxon>
        <taxon>Actinomycetota</taxon>
        <taxon>Actinomycetes</taxon>
        <taxon>Micrococcales</taxon>
        <taxon>Bogoriellaceae</taxon>
        <taxon>Georgenia</taxon>
    </lineage>
</organism>
<gene>
    <name evidence="1" type="ORF">EDD32_2551</name>
</gene>
<dbReference type="EMBL" id="RKRA01000001">
    <property type="protein sequence ID" value="RPF28042.1"/>
    <property type="molecule type" value="Genomic_DNA"/>
</dbReference>
<keyword evidence="2" id="KW-1185">Reference proteome</keyword>
<dbReference type="RefSeq" id="WP_123918016.1">
    <property type="nucleotide sequence ID" value="NZ_RKRA01000001.1"/>
</dbReference>
<accession>A0A3N4ZRC5</accession>
<dbReference type="Proteomes" id="UP000280726">
    <property type="component" value="Unassembled WGS sequence"/>
</dbReference>
<proteinExistence type="predicted"/>
<sequence>MSPDAALPYVEVEELRCSAKGCGAEAVHALLWNNPRLHTPGRRKVWLACEDHLEGLRGFLDQRSFLRDVIAVADLDETHG</sequence>